<dbReference type="EMBL" id="NEVH01006990">
    <property type="protein sequence ID" value="PNF36183.1"/>
    <property type="molecule type" value="Genomic_DNA"/>
</dbReference>
<protein>
    <submittedName>
        <fullName evidence="1">Uncharacterized protein</fullName>
    </submittedName>
</protein>
<dbReference type="AlphaFoldDB" id="A0A2J7R5S7"/>
<accession>A0A2J7R5S7</accession>
<name>A0A2J7R5S7_9NEOP</name>
<sequence length="69" mass="7675">MKIEPGCHPAPPQALGIVHRIYCQRSNGMLLSHLEKNRDAIPLHPAPPQALSCMCKFNIPKANYRVSTI</sequence>
<proteinExistence type="predicted"/>
<evidence type="ECO:0000313" key="2">
    <source>
        <dbReference type="Proteomes" id="UP000235965"/>
    </source>
</evidence>
<dbReference type="Proteomes" id="UP000235965">
    <property type="component" value="Unassembled WGS sequence"/>
</dbReference>
<keyword evidence="2" id="KW-1185">Reference proteome</keyword>
<comment type="caution">
    <text evidence="1">The sequence shown here is derived from an EMBL/GenBank/DDBJ whole genome shotgun (WGS) entry which is preliminary data.</text>
</comment>
<organism evidence="1 2">
    <name type="scientific">Cryptotermes secundus</name>
    <dbReference type="NCBI Taxonomy" id="105785"/>
    <lineage>
        <taxon>Eukaryota</taxon>
        <taxon>Metazoa</taxon>
        <taxon>Ecdysozoa</taxon>
        <taxon>Arthropoda</taxon>
        <taxon>Hexapoda</taxon>
        <taxon>Insecta</taxon>
        <taxon>Pterygota</taxon>
        <taxon>Neoptera</taxon>
        <taxon>Polyneoptera</taxon>
        <taxon>Dictyoptera</taxon>
        <taxon>Blattodea</taxon>
        <taxon>Blattoidea</taxon>
        <taxon>Termitoidae</taxon>
        <taxon>Kalotermitidae</taxon>
        <taxon>Cryptotermitinae</taxon>
        <taxon>Cryptotermes</taxon>
    </lineage>
</organism>
<reference evidence="1 2" key="1">
    <citation type="submission" date="2017-12" db="EMBL/GenBank/DDBJ databases">
        <title>Hemimetabolous genomes reveal molecular basis of termite eusociality.</title>
        <authorList>
            <person name="Harrison M.C."/>
            <person name="Jongepier E."/>
            <person name="Robertson H.M."/>
            <person name="Arning N."/>
            <person name="Bitard-Feildel T."/>
            <person name="Chao H."/>
            <person name="Childers C.P."/>
            <person name="Dinh H."/>
            <person name="Doddapaneni H."/>
            <person name="Dugan S."/>
            <person name="Gowin J."/>
            <person name="Greiner C."/>
            <person name="Han Y."/>
            <person name="Hu H."/>
            <person name="Hughes D.S.T."/>
            <person name="Huylmans A.-K."/>
            <person name="Kemena C."/>
            <person name="Kremer L.P.M."/>
            <person name="Lee S.L."/>
            <person name="Lopez-Ezquerra A."/>
            <person name="Mallet L."/>
            <person name="Monroy-Kuhn J.M."/>
            <person name="Moser A."/>
            <person name="Murali S.C."/>
            <person name="Muzny D.M."/>
            <person name="Otani S."/>
            <person name="Piulachs M.-D."/>
            <person name="Poelchau M."/>
            <person name="Qu J."/>
            <person name="Schaub F."/>
            <person name="Wada-Katsumata A."/>
            <person name="Worley K.C."/>
            <person name="Xie Q."/>
            <person name="Ylla G."/>
            <person name="Poulsen M."/>
            <person name="Gibbs R.A."/>
            <person name="Schal C."/>
            <person name="Richards S."/>
            <person name="Belles X."/>
            <person name="Korb J."/>
            <person name="Bornberg-Bauer E."/>
        </authorList>
    </citation>
    <scope>NUCLEOTIDE SEQUENCE [LARGE SCALE GENOMIC DNA]</scope>
    <source>
        <tissue evidence="1">Whole body</tissue>
    </source>
</reference>
<dbReference type="InParanoid" id="A0A2J7R5S7"/>
<evidence type="ECO:0000313" key="1">
    <source>
        <dbReference type="EMBL" id="PNF36183.1"/>
    </source>
</evidence>
<gene>
    <name evidence="1" type="ORF">B7P43_G10685</name>
</gene>